<keyword evidence="2" id="KW-1185">Reference proteome</keyword>
<dbReference type="Proteomes" id="UP001060215">
    <property type="component" value="Chromosome 9"/>
</dbReference>
<name>A0ACC0GQQ2_9ERIC</name>
<gene>
    <name evidence="1" type="ORF">LOK49_LG08G01085</name>
</gene>
<proteinExistence type="predicted"/>
<sequence>MGMDSCNSGSMQSSSGGDEEYDSRPETLSPFLNPSLSFNSISNHPLPPQQPPPPPLSHHHQATFFDPQSQTQNLNPFSHSPQNPNPNNNLYNLDSVWSRSDPNYTDLANLIGLSSSSSPPPTQSILVSQKGQFQNSSSSSIPLPSNGGGGGGGRGSIAPRSNQTTLVNKNSRKRTRASRRAPTTVLATDTSNFRQMVQEFTGIPAPPFQASPYSRLDLFAAGSALRSGLYHPFVSSSSSPSLLNLNPIMVDSIAHNNSSTTIANTTTSSIVTTTGVTNNFASASNGYQVPHQNMQNPSILSFQNLLQSPLKYPLANASVFGSKSQGSSEIPSIGELGMSRERVNNANLGGFLSHGSSDGGQAGINGNLSRWRGEEGASKDGGQELLGSFDGNNGGYSQNVSNSTYKLNC</sequence>
<protein>
    <submittedName>
        <fullName evidence="1">Uncharacterized protein</fullName>
    </submittedName>
</protein>
<evidence type="ECO:0000313" key="2">
    <source>
        <dbReference type="Proteomes" id="UP001060215"/>
    </source>
</evidence>
<evidence type="ECO:0000313" key="1">
    <source>
        <dbReference type="EMBL" id="KAI8003543.1"/>
    </source>
</evidence>
<accession>A0ACC0GQQ2</accession>
<dbReference type="EMBL" id="CM045766">
    <property type="protein sequence ID" value="KAI8003543.1"/>
    <property type="molecule type" value="Genomic_DNA"/>
</dbReference>
<reference evidence="1 2" key="1">
    <citation type="journal article" date="2022" name="Plant J.">
        <title>Chromosome-level genome of Camellia lanceoleosa provides a valuable resource for understanding genome evolution and self-incompatibility.</title>
        <authorList>
            <person name="Gong W."/>
            <person name="Xiao S."/>
            <person name="Wang L."/>
            <person name="Liao Z."/>
            <person name="Chang Y."/>
            <person name="Mo W."/>
            <person name="Hu G."/>
            <person name="Li W."/>
            <person name="Zhao G."/>
            <person name="Zhu H."/>
            <person name="Hu X."/>
            <person name="Ji K."/>
            <person name="Xiang X."/>
            <person name="Song Q."/>
            <person name="Yuan D."/>
            <person name="Jin S."/>
            <person name="Zhang L."/>
        </authorList>
    </citation>
    <scope>NUCLEOTIDE SEQUENCE [LARGE SCALE GENOMIC DNA]</scope>
    <source>
        <strain evidence="1">SQ_2022a</strain>
    </source>
</reference>
<organism evidence="1 2">
    <name type="scientific">Camellia lanceoleosa</name>
    <dbReference type="NCBI Taxonomy" id="1840588"/>
    <lineage>
        <taxon>Eukaryota</taxon>
        <taxon>Viridiplantae</taxon>
        <taxon>Streptophyta</taxon>
        <taxon>Embryophyta</taxon>
        <taxon>Tracheophyta</taxon>
        <taxon>Spermatophyta</taxon>
        <taxon>Magnoliopsida</taxon>
        <taxon>eudicotyledons</taxon>
        <taxon>Gunneridae</taxon>
        <taxon>Pentapetalae</taxon>
        <taxon>asterids</taxon>
        <taxon>Ericales</taxon>
        <taxon>Theaceae</taxon>
        <taxon>Camellia</taxon>
    </lineage>
</organism>
<comment type="caution">
    <text evidence="1">The sequence shown here is derived from an EMBL/GenBank/DDBJ whole genome shotgun (WGS) entry which is preliminary data.</text>
</comment>